<dbReference type="GO" id="GO:0008254">
    <property type="term" value="F:3'-nucleotidase activity"/>
    <property type="evidence" value="ECO:0007669"/>
    <property type="project" value="UniProtKB-EC"/>
</dbReference>
<dbReference type="OrthoDB" id="9803927at2"/>
<evidence type="ECO:0000256" key="9">
    <source>
        <dbReference type="ARBA" id="ARBA00022801"/>
    </source>
</evidence>
<keyword evidence="7" id="KW-0732">Signal</keyword>
<keyword evidence="9 11" id="KW-0378">Hydrolase</keyword>
<feature type="domain" description="5'-Nucleotidase C-terminal" evidence="13">
    <location>
        <begin position="423"/>
        <end position="591"/>
    </location>
</feature>
<dbReference type="PROSITE" id="PS00786">
    <property type="entry name" value="5_NUCLEOTIDASE_2"/>
    <property type="match status" value="1"/>
</dbReference>
<evidence type="ECO:0000256" key="2">
    <source>
        <dbReference type="ARBA" id="ARBA00001730"/>
    </source>
</evidence>
<evidence type="ECO:0000256" key="7">
    <source>
        <dbReference type="ARBA" id="ARBA00022729"/>
    </source>
</evidence>
<dbReference type="InterPro" id="IPR041827">
    <property type="entry name" value="CpdB_N"/>
</dbReference>
<dbReference type="Pfam" id="PF02872">
    <property type="entry name" value="5_nucleotid_C"/>
    <property type="match status" value="1"/>
</dbReference>
<feature type="domain" description="Calcineurin-like phosphoesterase" evidence="12">
    <location>
        <begin position="67"/>
        <end position="305"/>
    </location>
</feature>
<organism evidence="14 15">
    <name type="scientific">Tabrizicola piscis</name>
    <dbReference type="NCBI Taxonomy" id="2494374"/>
    <lineage>
        <taxon>Bacteria</taxon>
        <taxon>Pseudomonadati</taxon>
        <taxon>Pseudomonadota</taxon>
        <taxon>Alphaproteobacteria</taxon>
        <taxon>Rhodobacterales</taxon>
        <taxon>Paracoccaceae</taxon>
        <taxon>Tabrizicola</taxon>
    </lineage>
</organism>
<comment type="catalytic activity">
    <reaction evidence="1">
        <text>a ribonucleoside 3'-phosphate + H2O = a ribonucleoside + phosphate</text>
        <dbReference type="Rhea" id="RHEA:10144"/>
        <dbReference type="ChEBI" id="CHEBI:13197"/>
        <dbReference type="ChEBI" id="CHEBI:15377"/>
        <dbReference type="ChEBI" id="CHEBI:18254"/>
        <dbReference type="ChEBI" id="CHEBI:43474"/>
        <dbReference type="EC" id="3.1.3.6"/>
    </reaction>
</comment>
<dbReference type="Proteomes" id="UP000282002">
    <property type="component" value="Chromosome"/>
</dbReference>
<dbReference type="GO" id="GO:0009166">
    <property type="term" value="P:nucleotide catabolic process"/>
    <property type="evidence" value="ECO:0007669"/>
    <property type="project" value="InterPro"/>
</dbReference>
<proteinExistence type="inferred from homology"/>
<dbReference type="CDD" id="cd07410">
    <property type="entry name" value="MPP_CpdB_N"/>
    <property type="match status" value="1"/>
</dbReference>
<dbReference type="AlphaFoldDB" id="A0A3S8U5W3"/>
<evidence type="ECO:0000256" key="11">
    <source>
        <dbReference type="RuleBase" id="RU362119"/>
    </source>
</evidence>
<dbReference type="SUPFAM" id="SSF56300">
    <property type="entry name" value="Metallo-dependent phosphatases"/>
    <property type="match status" value="1"/>
</dbReference>
<evidence type="ECO:0000256" key="8">
    <source>
        <dbReference type="ARBA" id="ARBA00022741"/>
    </source>
</evidence>
<evidence type="ECO:0000256" key="5">
    <source>
        <dbReference type="ARBA" id="ARBA00006654"/>
    </source>
</evidence>
<dbReference type="InterPro" id="IPR006146">
    <property type="entry name" value="5'-Nucleotdase_CS"/>
</dbReference>
<name>A0A3S8U5W3_9RHOB</name>
<evidence type="ECO:0000256" key="6">
    <source>
        <dbReference type="ARBA" id="ARBA00022723"/>
    </source>
</evidence>
<evidence type="ECO:0000256" key="10">
    <source>
        <dbReference type="ARBA" id="ARBA00023268"/>
    </source>
</evidence>
<dbReference type="PANTHER" id="PTHR11575:SF6">
    <property type="entry name" value="2',3'-CYCLIC-NUCLEOTIDE 2'-PHOSPHODIESTERASE_3'-NUCLEOTIDASE"/>
    <property type="match status" value="1"/>
</dbReference>
<keyword evidence="6" id="KW-0479">Metal-binding</keyword>
<evidence type="ECO:0000313" key="15">
    <source>
        <dbReference type="Proteomes" id="UP000282002"/>
    </source>
</evidence>
<keyword evidence="10" id="KW-0511">Multifunctional enzyme</keyword>
<dbReference type="KEGG" id="taw:EI545_08735"/>
<evidence type="ECO:0000259" key="13">
    <source>
        <dbReference type="Pfam" id="PF02872"/>
    </source>
</evidence>
<evidence type="ECO:0000256" key="3">
    <source>
        <dbReference type="ARBA" id="ARBA00001968"/>
    </source>
</evidence>
<dbReference type="Pfam" id="PF00149">
    <property type="entry name" value="Metallophos"/>
    <property type="match status" value="1"/>
</dbReference>
<dbReference type="NCBIfam" id="NF006938">
    <property type="entry name" value="PRK09420.1"/>
    <property type="match status" value="1"/>
</dbReference>
<dbReference type="SUPFAM" id="SSF55816">
    <property type="entry name" value="5'-nucleotidase (syn. UDP-sugar hydrolase), C-terminal domain"/>
    <property type="match status" value="1"/>
</dbReference>
<dbReference type="GO" id="GO:0000166">
    <property type="term" value="F:nucleotide binding"/>
    <property type="evidence" value="ECO:0007669"/>
    <property type="project" value="UniProtKB-KW"/>
</dbReference>
<evidence type="ECO:0000259" key="12">
    <source>
        <dbReference type="Pfam" id="PF00149"/>
    </source>
</evidence>
<dbReference type="InterPro" id="IPR029052">
    <property type="entry name" value="Metallo-depent_PP-like"/>
</dbReference>
<dbReference type="InterPro" id="IPR008334">
    <property type="entry name" value="5'-Nucleotdase_C"/>
</dbReference>
<comment type="cofactor">
    <cofactor evidence="3">
        <name>a divalent metal cation</name>
        <dbReference type="ChEBI" id="CHEBI:60240"/>
    </cofactor>
</comment>
<dbReference type="PANTHER" id="PTHR11575">
    <property type="entry name" value="5'-NUCLEOTIDASE-RELATED"/>
    <property type="match status" value="1"/>
</dbReference>
<comment type="subcellular location">
    <subcellularLocation>
        <location evidence="4">Cell envelope</location>
    </subcellularLocation>
</comment>
<accession>A0A3S8U5W3</accession>
<dbReference type="GO" id="GO:0008663">
    <property type="term" value="F:2',3'-cyclic-nucleotide 2'-phosphodiesterase activity"/>
    <property type="evidence" value="ECO:0007669"/>
    <property type="project" value="UniProtKB-EC"/>
</dbReference>
<comment type="similarity">
    <text evidence="5 11">Belongs to the 5'-nucleotidase family.</text>
</comment>
<dbReference type="GO" id="GO:0030288">
    <property type="term" value="C:outer membrane-bounded periplasmic space"/>
    <property type="evidence" value="ECO:0007669"/>
    <property type="project" value="TreeGrafter"/>
</dbReference>
<sequence length="681" mass="72945">MFAISVARFDAPDRRLSKPSASLAGRQRRNVRVKSVADPGSFLPETLSFDPDTLSGKPAPAPQIALRLIATSDLHACILPYDYCTNRPVAGRSLSDISRQIAIARAEMPNSLLFDNGDFLQGNPLADYVAAANRRRRAHPVITAFNLLGYDAVTLGNHEFNYGLSFLQRTLADARFPVVSANIATKLGKSPSRDQTFVPPFAILKRSVSDHDGKRHKLRIGVIGFAPPQIEVWDRDHLEGKIHMRDIIASARAWLPRLRARGADVIVVLAHSGIGPLDPEDGMENAATALAALPEVDAVIAGHCHLAFPGPAIQVRAGVDPVRGLLAGKPAVMPGHSGSHVGVIDLHLTRATKGSRRWLVTAGEARLGLRATSVALAAPPTVPPLRQAIAQDHRAALAWSRRIVGQGRVGLATHFATTAPNAAMDLIAAAKADYARAALAGTRWADLPLLAAAAPFRAGGRGGAGNFTDIPAGPIRMRNLSDLYIFPNTLVTLALTGADLAIWLEHSAALFRQILPGETDAALHDVAVPSFTFDVIPGLSYAIDLSQPPRFDPEGRLINPQANRIVGLSLGGRQIDPKERLLLVTNNHRASRAATAPVEHRPEVVLADGARSQTVLANYIRRQGVVGAPPSPNWHFLPMPGTTVRIATGIGAEAHLSDIAALRPEPISRDAEGFLHYRLHL</sequence>
<dbReference type="InterPro" id="IPR006179">
    <property type="entry name" value="5_nucleotidase/apyrase"/>
</dbReference>
<reference evidence="14 15" key="1">
    <citation type="submission" date="2018-12" db="EMBL/GenBank/DDBJ databases">
        <title>Complete genome sequencing of Tabrizicola sp. K13M18.</title>
        <authorList>
            <person name="Bae J.-W."/>
        </authorList>
    </citation>
    <scope>NUCLEOTIDE SEQUENCE [LARGE SCALE GENOMIC DNA]</scope>
    <source>
        <strain evidence="14 15">K13M18</strain>
    </source>
</reference>
<evidence type="ECO:0000256" key="4">
    <source>
        <dbReference type="ARBA" id="ARBA00004196"/>
    </source>
</evidence>
<comment type="catalytic activity">
    <reaction evidence="2">
        <text>a nucleoside 2',3'-cyclic phosphate + H2O = a nucleoside 3'-phosphate + H(+)</text>
        <dbReference type="Rhea" id="RHEA:19621"/>
        <dbReference type="ChEBI" id="CHEBI:15377"/>
        <dbReference type="ChEBI" id="CHEBI:15378"/>
        <dbReference type="ChEBI" id="CHEBI:66949"/>
        <dbReference type="ChEBI" id="CHEBI:66954"/>
        <dbReference type="EC" id="3.1.4.16"/>
    </reaction>
</comment>
<gene>
    <name evidence="14" type="ORF">EI545_08735</name>
</gene>
<dbReference type="Gene3D" id="3.90.780.10">
    <property type="entry name" value="5'-Nucleotidase, C-terminal domain"/>
    <property type="match status" value="1"/>
</dbReference>
<keyword evidence="15" id="KW-1185">Reference proteome</keyword>
<dbReference type="Gene3D" id="3.60.21.10">
    <property type="match status" value="1"/>
</dbReference>
<dbReference type="InterPro" id="IPR036907">
    <property type="entry name" value="5'-Nucleotdase_C_sf"/>
</dbReference>
<protein>
    <submittedName>
        <fullName evidence="14">Bifunctional 2',3'-cyclic-nucleotide 2'-phosphodiesterase/3'-nucleotidase</fullName>
    </submittedName>
</protein>
<evidence type="ECO:0000313" key="14">
    <source>
        <dbReference type="EMBL" id="AZL58919.1"/>
    </source>
</evidence>
<dbReference type="GO" id="GO:0046872">
    <property type="term" value="F:metal ion binding"/>
    <property type="evidence" value="ECO:0007669"/>
    <property type="project" value="UniProtKB-KW"/>
</dbReference>
<dbReference type="EMBL" id="CP034328">
    <property type="protein sequence ID" value="AZL58919.1"/>
    <property type="molecule type" value="Genomic_DNA"/>
</dbReference>
<dbReference type="InterPro" id="IPR004843">
    <property type="entry name" value="Calcineurin-like_PHP"/>
</dbReference>
<dbReference type="PRINTS" id="PR01607">
    <property type="entry name" value="APYRASEFAMLY"/>
</dbReference>
<keyword evidence="8 11" id="KW-0547">Nucleotide-binding</keyword>
<evidence type="ECO:0000256" key="1">
    <source>
        <dbReference type="ARBA" id="ARBA00000527"/>
    </source>
</evidence>